<keyword evidence="1" id="KW-0472">Membrane</keyword>
<dbReference type="EMBL" id="LZLR01000239">
    <property type="protein sequence ID" value="OBK14102.1"/>
    <property type="molecule type" value="Genomic_DNA"/>
</dbReference>
<dbReference type="RefSeq" id="WP_065038407.1">
    <property type="nucleotide sequence ID" value="NZ_LZLR01000239.1"/>
</dbReference>
<gene>
    <name evidence="2" type="ORF">A5635_10440</name>
</gene>
<evidence type="ECO:0000256" key="1">
    <source>
        <dbReference type="SAM" id="Phobius"/>
    </source>
</evidence>
<dbReference type="Proteomes" id="UP000093819">
    <property type="component" value="Unassembled WGS sequence"/>
</dbReference>
<proteinExistence type="predicted"/>
<evidence type="ECO:0000313" key="3">
    <source>
        <dbReference type="Proteomes" id="UP000093819"/>
    </source>
</evidence>
<sequence>MTYRFVSDRALRVGQIALLGEAVVRGVNYITTPANKFSAMNQVEDSAPLWVWGILFISLGVLGWFGEALMSGTEPIHGAPNPRAWPSFIAHTALLCVYAAMTLGSFVAVMQQHPRYGWLNTYDLLGMAVANWIFARRRRRDA</sequence>
<comment type="caution">
    <text evidence="2">The sequence shown here is derived from an EMBL/GenBank/DDBJ whole genome shotgun (WGS) entry which is preliminary data.</text>
</comment>
<evidence type="ECO:0000313" key="2">
    <source>
        <dbReference type="EMBL" id="OBK14102.1"/>
    </source>
</evidence>
<protein>
    <submittedName>
        <fullName evidence="2">Uncharacterized protein</fullName>
    </submittedName>
</protein>
<dbReference type="AlphaFoldDB" id="A0A1A3N141"/>
<dbReference type="OrthoDB" id="4427924at2"/>
<feature type="transmembrane region" description="Helical" evidence="1">
    <location>
        <begin position="88"/>
        <end position="110"/>
    </location>
</feature>
<keyword evidence="1" id="KW-0812">Transmembrane</keyword>
<feature type="transmembrane region" description="Helical" evidence="1">
    <location>
        <begin position="49"/>
        <end position="67"/>
    </location>
</feature>
<name>A0A1A3N141_MYCAS</name>
<accession>A0A1A3N141</accession>
<organism evidence="2 3">
    <name type="scientific">Mycobacterium asiaticum</name>
    <dbReference type="NCBI Taxonomy" id="1790"/>
    <lineage>
        <taxon>Bacteria</taxon>
        <taxon>Bacillati</taxon>
        <taxon>Actinomycetota</taxon>
        <taxon>Actinomycetes</taxon>
        <taxon>Mycobacteriales</taxon>
        <taxon>Mycobacteriaceae</taxon>
        <taxon>Mycobacterium</taxon>
    </lineage>
</organism>
<keyword evidence="1" id="KW-1133">Transmembrane helix</keyword>
<reference evidence="2 3" key="1">
    <citation type="submission" date="2016-06" db="EMBL/GenBank/DDBJ databases">
        <authorList>
            <person name="Kjaerup R.B."/>
            <person name="Dalgaard T.S."/>
            <person name="Juul-Madsen H.R."/>
        </authorList>
    </citation>
    <scope>NUCLEOTIDE SEQUENCE [LARGE SCALE GENOMIC DNA]</scope>
    <source>
        <strain evidence="2 3">1245335.1</strain>
    </source>
</reference>